<feature type="domain" description="GGDEF" evidence="2">
    <location>
        <begin position="362"/>
        <end position="482"/>
    </location>
</feature>
<dbReference type="InterPro" id="IPR029016">
    <property type="entry name" value="GAF-like_dom_sf"/>
</dbReference>
<evidence type="ECO:0000259" key="3">
    <source>
        <dbReference type="PROSITE" id="PS51832"/>
    </source>
</evidence>
<organism evidence="4 5">
    <name type="scientific">Solirubrobacter pauli</name>
    <dbReference type="NCBI Taxonomy" id="166793"/>
    <lineage>
        <taxon>Bacteria</taxon>
        <taxon>Bacillati</taxon>
        <taxon>Actinomycetota</taxon>
        <taxon>Thermoleophilia</taxon>
        <taxon>Solirubrobacterales</taxon>
        <taxon>Solirubrobacteraceae</taxon>
        <taxon>Solirubrobacter</taxon>
    </lineage>
</organism>
<comment type="caution">
    <text evidence="4">The sequence shown here is derived from an EMBL/GenBank/DDBJ whole genome shotgun (WGS) entry which is preliminary data.</text>
</comment>
<dbReference type="CDD" id="cd01949">
    <property type="entry name" value="GGDEF"/>
    <property type="match status" value="1"/>
</dbReference>
<keyword evidence="5" id="KW-1185">Reference proteome</keyword>
<dbReference type="EMBL" id="RBIL01000003">
    <property type="protein sequence ID" value="RKQ85031.1"/>
    <property type="molecule type" value="Genomic_DNA"/>
</dbReference>
<name>A0A660KXK8_9ACTN</name>
<dbReference type="InterPro" id="IPR003018">
    <property type="entry name" value="GAF"/>
</dbReference>
<dbReference type="Gene3D" id="3.30.70.270">
    <property type="match status" value="1"/>
</dbReference>
<dbReference type="SMART" id="SM00267">
    <property type="entry name" value="GGDEF"/>
    <property type="match status" value="1"/>
</dbReference>
<dbReference type="PROSITE" id="PS50887">
    <property type="entry name" value="GGDEF"/>
    <property type="match status" value="1"/>
</dbReference>
<dbReference type="AlphaFoldDB" id="A0A660KXK8"/>
<dbReference type="SUPFAM" id="SSF109604">
    <property type="entry name" value="HD-domain/PDEase-like"/>
    <property type="match status" value="1"/>
</dbReference>
<dbReference type="InterPro" id="IPR000160">
    <property type="entry name" value="GGDEF_dom"/>
</dbReference>
<dbReference type="PANTHER" id="PTHR43155">
    <property type="entry name" value="CYCLIC DI-GMP PHOSPHODIESTERASE PA4108-RELATED"/>
    <property type="match status" value="1"/>
</dbReference>
<evidence type="ECO:0000313" key="5">
    <source>
        <dbReference type="Proteomes" id="UP000278962"/>
    </source>
</evidence>
<dbReference type="RefSeq" id="WP_121258631.1">
    <property type="nucleotide sequence ID" value="NZ_RBIL01000003.1"/>
</dbReference>
<dbReference type="SMART" id="SM00471">
    <property type="entry name" value="HDc"/>
    <property type="match status" value="1"/>
</dbReference>
<dbReference type="Gene3D" id="1.10.3210.10">
    <property type="entry name" value="Hypothetical protein af1432"/>
    <property type="match status" value="1"/>
</dbReference>
<dbReference type="SUPFAM" id="SSF55781">
    <property type="entry name" value="GAF domain-like"/>
    <property type="match status" value="2"/>
</dbReference>
<dbReference type="SMART" id="SM00065">
    <property type="entry name" value="GAF"/>
    <property type="match status" value="2"/>
</dbReference>
<dbReference type="Proteomes" id="UP000278962">
    <property type="component" value="Unassembled WGS sequence"/>
</dbReference>
<dbReference type="Gene3D" id="3.30.450.40">
    <property type="match status" value="2"/>
</dbReference>
<protein>
    <submittedName>
        <fullName evidence="4">Diguanylate cyclase (GGDEF)-like protein</fullName>
    </submittedName>
</protein>
<accession>A0A660KXK8</accession>
<dbReference type="InterPro" id="IPR029787">
    <property type="entry name" value="Nucleotide_cyclase"/>
</dbReference>
<feature type="region of interest" description="Disordered" evidence="1">
    <location>
        <begin position="686"/>
        <end position="715"/>
    </location>
</feature>
<dbReference type="InterPro" id="IPR003607">
    <property type="entry name" value="HD/PDEase_dom"/>
</dbReference>
<dbReference type="CDD" id="cd00077">
    <property type="entry name" value="HDc"/>
    <property type="match status" value="1"/>
</dbReference>
<sequence>MDTSAGAGCPLSLVAHHAASATSRGALFAALEQALATQLGADRARLLEISQDRRGASGEPTDAVDYVRFDEGPSATATVLRTGAPLAIPDALTSDALVSGLAEQHGVASALFVPVAYGGAIRDVLLIAWNDPRAISAEDVRDAQLLADQAAAGYGRLEAEERRAAGSLQDRAVVRAARALGQSLELQEVLQTLVEEASLALDGDESGVYLADLEAGDAVATAGYKVPEPWVGARIKPGEGAAGRVFASGKAFITQDYQQLGGFTQHPQRPELMTAVSVPMYWDDELRGALSVAWKRRRFVHDEDVRTLEAIAGLATVACRNAEAFEHVQHVARTDALTGVLNHGAMQLRIREEIARARRDGHPLGAVILDLDDFKGVNDTQGHAAGDELLRTVARALQGELRPYDQVARYGGDEFVLLLPGSDEEMTAQVAERCRDAIGGKCSIGVAAWHDGLDADGLLEQADRALMLAKRTGKGRVAVANPEVERELALLQSRSGSPAAVQALAAAIEERDNYTHEHTQELVRLARGVAMMLGLDSGHVERIAHAALLHDVGKLAMPEELLTKDGPLTQEEWEVMSEHPIVGERILARTKELSTLAPIVRHEHEHWNGTGYPDGLERTRIPVGSRVILACHAYVAMTTERPYRPALTPARSITELRAGSGSKYDPEVIDALLDLLGHDRPQVPDRAAGVKLAAAPPREATSRRSAGPPGWAPGG</sequence>
<dbReference type="InterPro" id="IPR043128">
    <property type="entry name" value="Rev_trsase/Diguanyl_cyclase"/>
</dbReference>
<evidence type="ECO:0000259" key="2">
    <source>
        <dbReference type="PROSITE" id="PS50887"/>
    </source>
</evidence>
<dbReference type="PROSITE" id="PS51832">
    <property type="entry name" value="HD_GYP"/>
    <property type="match status" value="1"/>
</dbReference>
<feature type="domain" description="HD-GYP" evidence="3">
    <location>
        <begin position="493"/>
        <end position="688"/>
    </location>
</feature>
<dbReference type="Pfam" id="PF13487">
    <property type="entry name" value="HD_5"/>
    <property type="match status" value="1"/>
</dbReference>
<evidence type="ECO:0000313" key="4">
    <source>
        <dbReference type="EMBL" id="RKQ85031.1"/>
    </source>
</evidence>
<proteinExistence type="predicted"/>
<dbReference type="Pfam" id="PF13185">
    <property type="entry name" value="GAF_2"/>
    <property type="match status" value="2"/>
</dbReference>
<gene>
    <name evidence="4" type="ORF">C8N24_6665</name>
</gene>
<dbReference type="OrthoDB" id="9802066at2"/>
<evidence type="ECO:0000256" key="1">
    <source>
        <dbReference type="SAM" id="MobiDB-lite"/>
    </source>
</evidence>
<dbReference type="InterPro" id="IPR037522">
    <property type="entry name" value="HD_GYP_dom"/>
</dbReference>
<dbReference type="PANTHER" id="PTHR43155:SF2">
    <property type="entry name" value="CYCLIC DI-GMP PHOSPHODIESTERASE PA4108"/>
    <property type="match status" value="1"/>
</dbReference>
<dbReference type="Pfam" id="PF00990">
    <property type="entry name" value="GGDEF"/>
    <property type="match status" value="1"/>
</dbReference>
<dbReference type="SUPFAM" id="SSF55073">
    <property type="entry name" value="Nucleotide cyclase"/>
    <property type="match status" value="1"/>
</dbReference>
<dbReference type="NCBIfam" id="TIGR00254">
    <property type="entry name" value="GGDEF"/>
    <property type="match status" value="1"/>
</dbReference>
<reference evidence="4 5" key="1">
    <citation type="submission" date="2018-10" db="EMBL/GenBank/DDBJ databases">
        <title>Genomic Encyclopedia of Archaeal and Bacterial Type Strains, Phase II (KMG-II): from individual species to whole genera.</title>
        <authorList>
            <person name="Goeker M."/>
        </authorList>
    </citation>
    <scope>NUCLEOTIDE SEQUENCE [LARGE SCALE GENOMIC DNA]</scope>
    <source>
        <strain evidence="4 5">DSM 14954</strain>
    </source>
</reference>